<dbReference type="InterPro" id="IPR006046">
    <property type="entry name" value="Alpha_amylase"/>
</dbReference>
<keyword evidence="11" id="KW-1015">Disulfide bond</keyword>
<keyword evidence="9 16" id="KW-0378">Hydrolase</keyword>
<dbReference type="OrthoDB" id="550577at2759"/>
<evidence type="ECO:0000256" key="2">
    <source>
        <dbReference type="ARBA" id="ARBA00001913"/>
    </source>
</evidence>
<keyword evidence="7" id="KW-0479">Metal-binding</keyword>
<evidence type="ECO:0000256" key="11">
    <source>
        <dbReference type="ARBA" id="ARBA00023157"/>
    </source>
</evidence>
<dbReference type="Gene3D" id="2.60.40.1180">
    <property type="entry name" value="Golgi alpha-mannosidase II"/>
    <property type="match status" value="1"/>
</dbReference>
<dbReference type="GO" id="GO:0046872">
    <property type="term" value="F:metal ion binding"/>
    <property type="evidence" value="ECO:0007669"/>
    <property type="project" value="UniProtKB-KW"/>
</dbReference>
<accession>A0A8X6J447</accession>
<keyword evidence="14 16" id="KW-0326">Glycosidase</keyword>
<evidence type="ECO:0000313" key="21">
    <source>
        <dbReference type="Proteomes" id="UP000887116"/>
    </source>
</evidence>
<dbReference type="InterPro" id="IPR013780">
    <property type="entry name" value="Glyco_hydro_b"/>
</dbReference>
<evidence type="ECO:0000256" key="13">
    <source>
        <dbReference type="ARBA" id="ARBA00023277"/>
    </source>
</evidence>
<dbReference type="FunFam" id="3.20.20.80:FF:000056">
    <property type="entry name" value="Pancreatic alpha-amylase"/>
    <property type="match status" value="1"/>
</dbReference>
<dbReference type="PRINTS" id="PR00110">
    <property type="entry name" value="ALPHAAMYLASE"/>
</dbReference>
<organism evidence="20 21">
    <name type="scientific">Trichonephila clavata</name>
    <name type="common">Joro spider</name>
    <name type="synonym">Nephila clavata</name>
    <dbReference type="NCBI Taxonomy" id="2740835"/>
    <lineage>
        <taxon>Eukaryota</taxon>
        <taxon>Metazoa</taxon>
        <taxon>Ecdysozoa</taxon>
        <taxon>Arthropoda</taxon>
        <taxon>Chelicerata</taxon>
        <taxon>Arachnida</taxon>
        <taxon>Araneae</taxon>
        <taxon>Araneomorphae</taxon>
        <taxon>Entelegynae</taxon>
        <taxon>Araneoidea</taxon>
        <taxon>Nephilidae</taxon>
        <taxon>Trichonephila</taxon>
    </lineage>
</organism>
<dbReference type="SUPFAM" id="SSF51011">
    <property type="entry name" value="Glycosyl hydrolase domain"/>
    <property type="match status" value="1"/>
</dbReference>
<evidence type="ECO:0000256" key="16">
    <source>
        <dbReference type="RuleBase" id="RU361134"/>
    </source>
</evidence>
<dbReference type="AlphaFoldDB" id="A0A8X6J447"/>
<keyword evidence="8 17" id="KW-0732">Signal</keyword>
<dbReference type="SMART" id="SM00632">
    <property type="entry name" value="Aamy_C"/>
    <property type="match status" value="1"/>
</dbReference>
<dbReference type="Proteomes" id="UP000887116">
    <property type="component" value="Unassembled WGS sequence"/>
</dbReference>
<evidence type="ECO:0000256" key="15">
    <source>
        <dbReference type="RuleBase" id="RU003615"/>
    </source>
</evidence>
<dbReference type="SMART" id="SM00642">
    <property type="entry name" value="Aamy"/>
    <property type="match status" value="1"/>
</dbReference>
<comment type="cofactor">
    <cofactor evidence="3">
        <name>chloride</name>
        <dbReference type="ChEBI" id="CHEBI:17996"/>
    </cofactor>
</comment>
<evidence type="ECO:0000256" key="10">
    <source>
        <dbReference type="ARBA" id="ARBA00022837"/>
    </source>
</evidence>
<evidence type="ECO:0000256" key="4">
    <source>
        <dbReference type="ARBA" id="ARBA00008061"/>
    </source>
</evidence>
<evidence type="ECO:0000256" key="17">
    <source>
        <dbReference type="SAM" id="SignalP"/>
    </source>
</evidence>
<reference evidence="20" key="1">
    <citation type="submission" date="2020-07" db="EMBL/GenBank/DDBJ databases">
        <title>Multicomponent nature underlies the extraordinary mechanical properties of spider dragline silk.</title>
        <authorList>
            <person name="Kono N."/>
            <person name="Nakamura H."/>
            <person name="Mori M."/>
            <person name="Yoshida Y."/>
            <person name="Ohtoshi R."/>
            <person name="Malay A.D."/>
            <person name="Moran D.A.P."/>
            <person name="Tomita M."/>
            <person name="Numata K."/>
            <person name="Arakawa K."/>
        </authorList>
    </citation>
    <scope>NUCLEOTIDE SEQUENCE</scope>
</reference>
<keyword evidence="21" id="KW-1185">Reference proteome</keyword>
<dbReference type="CDD" id="cd11317">
    <property type="entry name" value="AmyAc_bac_euk_AmyA"/>
    <property type="match status" value="1"/>
</dbReference>
<feature type="domain" description="Glycosyl hydrolase family 13 catalytic" evidence="19">
    <location>
        <begin position="35"/>
        <end position="429"/>
    </location>
</feature>
<feature type="domain" description="Alpha-amylase C-terminal" evidence="18">
    <location>
        <begin position="438"/>
        <end position="526"/>
    </location>
</feature>
<feature type="signal peptide" evidence="17">
    <location>
        <begin position="1"/>
        <end position="23"/>
    </location>
</feature>
<evidence type="ECO:0000256" key="8">
    <source>
        <dbReference type="ARBA" id="ARBA00022729"/>
    </source>
</evidence>
<evidence type="ECO:0000256" key="5">
    <source>
        <dbReference type="ARBA" id="ARBA00011245"/>
    </source>
</evidence>
<keyword evidence="12" id="KW-0868">Chloride</keyword>
<dbReference type="EC" id="3.2.1.1" evidence="6 16"/>
<dbReference type="GO" id="GO:0004556">
    <property type="term" value="F:alpha-amylase activity"/>
    <property type="evidence" value="ECO:0007669"/>
    <property type="project" value="UniProtKB-UniRule"/>
</dbReference>
<comment type="cofactor">
    <cofactor evidence="2">
        <name>Ca(2+)</name>
        <dbReference type="ChEBI" id="CHEBI:29108"/>
    </cofactor>
</comment>
<comment type="subunit">
    <text evidence="5">Monomer.</text>
</comment>
<comment type="caution">
    <text evidence="20">The sequence shown here is derived from an EMBL/GenBank/DDBJ whole genome shotgun (WGS) entry which is preliminary data.</text>
</comment>
<dbReference type="FunFam" id="2.60.40.1180:FF:000020">
    <property type="entry name" value="Pancreatic alpha-amylase"/>
    <property type="match status" value="1"/>
</dbReference>
<dbReference type="Gene3D" id="3.20.20.80">
    <property type="entry name" value="Glycosidases"/>
    <property type="match status" value="1"/>
</dbReference>
<evidence type="ECO:0000256" key="6">
    <source>
        <dbReference type="ARBA" id="ARBA00012595"/>
    </source>
</evidence>
<evidence type="ECO:0000256" key="14">
    <source>
        <dbReference type="ARBA" id="ARBA00023295"/>
    </source>
</evidence>
<evidence type="ECO:0000259" key="18">
    <source>
        <dbReference type="SMART" id="SM00632"/>
    </source>
</evidence>
<protein>
    <recommendedName>
        <fullName evidence="6 16">Alpha-amylase</fullName>
        <ecNumber evidence="6 16">3.2.1.1</ecNumber>
    </recommendedName>
</protein>
<dbReference type="InterPro" id="IPR006048">
    <property type="entry name" value="A-amylase/branching_C"/>
</dbReference>
<keyword evidence="10" id="KW-0106">Calcium</keyword>
<keyword evidence="13 16" id="KW-0119">Carbohydrate metabolism</keyword>
<dbReference type="Pfam" id="PF02806">
    <property type="entry name" value="Alpha-amylase_C"/>
    <property type="match status" value="1"/>
</dbReference>
<gene>
    <name evidence="20" type="primary">AMY2</name>
    <name evidence="20" type="ORF">TNCT_290731</name>
</gene>
<dbReference type="Pfam" id="PF00128">
    <property type="entry name" value="Alpha-amylase"/>
    <property type="match status" value="1"/>
</dbReference>
<feature type="chain" id="PRO_5036463423" description="Alpha-amylase" evidence="17">
    <location>
        <begin position="24"/>
        <end position="527"/>
    </location>
</feature>
<proteinExistence type="inferred from homology"/>
<comment type="similarity">
    <text evidence="4 15">Belongs to the glycosyl hydrolase 13 family.</text>
</comment>
<evidence type="ECO:0000256" key="3">
    <source>
        <dbReference type="ARBA" id="ARBA00001923"/>
    </source>
</evidence>
<evidence type="ECO:0000313" key="20">
    <source>
        <dbReference type="EMBL" id="GFQ90735.1"/>
    </source>
</evidence>
<dbReference type="GO" id="GO:0005975">
    <property type="term" value="P:carbohydrate metabolic process"/>
    <property type="evidence" value="ECO:0007669"/>
    <property type="project" value="InterPro"/>
</dbReference>
<dbReference type="InterPro" id="IPR031319">
    <property type="entry name" value="A-amylase_C"/>
</dbReference>
<dbReference type="SUPFAM" id="SSF51445">
    <property type="entry name" value="(Trans)glycosidases"/>
    <property type="match status" value="1"/>
</dbReference>
<evidence type="ECO:0000256" key="9">
    <source>
        <dbReference type="ARBA" id="ARBA00022801"/>
    </source>
</evidence>
<comment type="catalytic activity">
    <reaction evidence="1 16">
        <text>Endohydrolysis of (1-&gt;4)-alpha-D-glucosidic linkages in polysaccharides containing three or more (1-&gt;4)-alpha-linked D-glucose units.</text>
        <dbReference type="EC" id="3.2.1.1"/>
    </reaction>
</comment>
<evidence type="ECO:0000256" key="1">
    <source>
        <dbReference type="ARBA" id="ARBA00000548"/>
    </source>
</evidence>
<dbReference type="PANTHER" id="PTHR43447">
    <property type="entry name" value="ALPHA-AMYLASE"/>
    <property type="match status" value="1"/>
</dbReference>
<evidence type="ECO:0000256" key="12">
    <source>
        <dbReference type="ARBA" id="ARBA00023214"/>
    </source>
</evidence>
<dbReference type="InterPro" id="IPR017853">
    <property type="entry name" value="GH"/>
</dbReference>
<dbReference type="EMBL" id="BMAO01033623">
    <property type="protein sequence ID" value="GFQ90735.1"/>
    <property type="molecule type" value="Genomic_DNA"/>
</dbReference>
<sequence length="527" mass="59324">MAAGAFFHFAVLLFVLSWNSAWSSHHEPHMAGGRTTIVHLFEWKWNDIADECEQFLGPYGYGGVQVSPPNENGVVYEPSFNRNVKRPWFERYQPVSYKLITRSGNEMEFRDMVRRCNNAGVRIYIDAVINHMTGDIGAGHGTAGSYFDPSVPKYDGVPYGPDNFNKGDKCPTGSGDIENYNDKIQVRNCRLSGLADLDLGQEYVRNKIAEYMNKLIDYGVAGFRVDAAKHMWPADLSAIYGRLHNLKADVFGDGKKPLIYQEVIDLGGEAIKSDEYVTFGRVTEFRYGMNLGNVIRKNYDQKLKYLRNFGEGWAFQSGNNALAFVDNHDNQRGHGAGGYGSILTHRQSRMYKMAVAFMLAWPYGLTRVMSSFSWPENIVNGKDLNDWIGPPHDGNYNIKSVKKNSDLTCGDGWVCEHRWRQIFNMVKFRNVVLFDAVANWWDNGNNQIAFSRGNKGFLAINNDDHQLNQSLQTGLPEGTYCDVISGNKEGNRCTGRSVQVGSDGRAQIHIDNSAEDPMIALHVQAKL</sequence>
<evidence type="ECO:0000256" key="7">
    <source>
        <dbReference type="ARBA" id="ARBA00022723"/>
    </source>
</evidence>
<dbReference type="InterPro" id="IPR006047">
    <property type="entry name" value="GH13_cat_dom"/>
</dbReference>
<name>A0A8X6J447_TRICU</name>
<evidence type="ECO:0000259" key="19">
    <source>
        <dbReference type="SMART" id="SM00642"/>
    </source>
</evidence>